<dbReference type="EMBL" id="AP026866">
    <property type="protein sequence ID" value="BDS07837.1"/>
    <property type="molecule type" value="Genomic_DNA"/>
</dbReference>
<dbReference type="InterPro" id="IPR011761">
    <property type="entry name" value="ATP-grasp"/>
</dbReference>
<keyword evidence="1" id="KW-0067">ATP-binding</keyword>
<dbReference type="SUPFAM" id="SSF56059">
    <property type="entry name" value="Glutathione synthetase ATP-binding domain-like"/>
    <property type="match status" value="1"/>
</dbReference>
<dbReference type="AlphaFoldDB" id="A0AAT9FNY5"/>
<gene>
    <name evidence="3" type="ORF">NT6N_28770</name>
</gene>
<dbReference type="PROSITE" id="PS50975">
    <property type="entry name" value="ATP_GRASP"/>
    <property type="match status" value="1"/>
</dbReference>
<organism evidence="3">
    <name type="scientific">Oceaniferula spumae</name>
    <dbReference type="NCBI Taxonomy" id="2979115"/>
    <lineage>
        <taxon>Bacteria</taxon>
        <taxon>Pseudomonadati</taxon>
        <taxon>Verrucomicrobiota</taxon>
        <taxon>Verrucomicrobiia</taxon>
        <taxon>Verrucomicrobiales</taxon>
        <taxon>Verrucomicrobiaceae</taxon>
        <taxon>Oceaniferula</taxon>
    </lineage>
</organism>
<dbReference type="GO" id="GO:0005524">
    <property type="term" value="F:ATP binding"/>
    <property type="evidence" value="ECO:0007669"/>
    <property type="project" value="UniProtKB-UniRule"/>
</dbReference>
<dbReference type="GO" id="GO:0046872">
    <property type="term" value="F:metal ion binding"/>
    <property type="evidence" value="ECO:0007669"/>
    <property type="project" value="InterPro"/>
</dbReference>
<feature type="domain" description="ATP-grasp" evidence="2">
    <location>
        <begin position="85"/>
        <end position="284"/>
    </location>
</feature>
<evidence type="ECO:0000256" key="1">
    <source>
        <dbReference type="PROSITE-ProRule" id="PRU00409"/>
    </source>
</evidence>
<evidence type="ECO:0000313" key="3">
    <source>
        <dbReference type="EMBL" id="BDS07837.1"/>
    </source>
</evidence>
<accession>A0AAT9FNY5</accession>
<proteinExistence type="predicted"/>
<keyword evidence="1" id="KW-0547">Nucleotide-binding</keyword>
<protein>
    <recommendedName>
        <fullName evidence="2">ATP-grasp domain-containing protein</fullName>
    </recommendedName>
</protein>
<name>A0AAT9FNY5_9BACT</name>
<dbReference type="KEGG" id="osu:NT6N_28770"/>
<dbReference type="Gene3D" id="3.30.470.20">
    <property type="entry name" value="ATP-grasp fold, B domain"/>
    <property type="match status" value="1"/>
</dbReference>
<evidence type="ECO:0000259" key="2">
    <source>
        <dbReference type="PROSITE" id="PS50975"/>
    </source>
</evidence>
<sequence>MSSKKKLLLCEHKNHGVYADLDQIKSHLSKMAPELRVKIISGKMGWFSRMMNKGATVLSLTPWKHQIPKDSELWCGVNLSKSEECQRLEDHGIPVPRWHLWKEGQELPAEMENWGTYVVRKPDVGSRGAEVKIVRRSRLKWRNLEVKYRNLVSEPFLQEFIYTGRYPISYRVGSFLGGPLYSVKIEAAGVAEPLMSKDGFDGGATIVANTKQSRYTLCMDEEVLKLASQAHRAFPEIPLLGVDIIKDCETGKLWVLEVNASGHTWHLSSEVGREVQEKHQLDFHAQFGGLQRAAELIAAQFGN</sequence>
<reference evidence="3" key="1">
    <citation type="submission" date="2024-07" db="EMBL/GenBank/DDBJ databases">
        <title>Complete genome sequence of Verrucomicrobiaceae bacterium NT6N.</title>
        <authorList>
            <person name="Huang C."/>
            <person name="Takami H."/>
            <person name="Hamasaki K."/>
        </authorList>
    </citation>
    <scope>NUCLEOTIDE SEQUENCE</scope>
    <source>
        <strain evidence="3">NT6N</strain>
    </source>
</reference>